<keyword evidence="6 8" id="KW-1133">Transmembrane helix</keyword>
<evidence type="ECO:0000256" key="8">
    <source>
        <dbReference type="RuleBase" id="RU361157"/>
    </source>
</evidence>
<dbReference type="Proteomes" id="UP000676456">
    <property type="component" value="Unassembled WGS sequence"/>
</dbReference>
<dbReference type="GO" id="GO:0015920">
    <property type="term" value="P:lipopolysaccharide transport"/>
    <property type="evidence" value="ECO:0007669"/>
    <property type="project" value="TreeGrafter"/>
</dbReference>
<comment type="similarity">
    <text evidence="2 8">Belongs to the ABC-2 integral membrane protein family.</text>
</comment>
<feature type="transmembrane region" description="Helical" evidence="8">
    <location>
        <begin position="149"/>
        <end position="167"/>
    </location>
</feature>
<keyword evidence="4 8" id="KW-1003">Cell membrane</keyword>
<dbReference type="PANTHER" id="PTHR30413:SF10">
    <property type="entry name" value="CAPSULE POLYSACCHARIDE EXPORT INNER-MEMBRANE PROTEIN CTRC"/>
    <property type="match status" value="1"/>
</dbReference>
<comment type="caution">
    <text evidence="10">The sequence shown here is derived from an EMBL/GenBank/DDBJ whole genome shotgun (WGS) entry which is preliminary data.</text>
</comment>
<sequence>MNLVSQIIKEHINNIRLIFLMAKYNTKSKYQMHYLGAFWQFLLPIIQIGIYWFVFGIGIRGGAPVGEVPYFIWLLTGLVPWMFIGPTITQAANSVYAKISLVSKMKFPVSILPTITIVGNSINFIVMLIILQLLLLLNGLYPTDQLWQIAYYLVATGVFMFSVSLLFSTLSTIVRDFQNMIQSFIRMLFFLTPILWDPSRLPEHFHNILKLNPIYYLVVGYRKTFLGQGWFFQDLTYTFYFWSLTLFILFIGSMMHMKFRDKFIDYI</sequence>
<evidence type="ECO:0000256" key="6">
    <source>
        <dbReference type="ARBA" id="ARBA00022989"/>
    </source>
</evidence>
<evidence type="ECO:0000256" key="3">
    <source>
        <dbReference type="ARBA" id="ARBA00022448"/>
    </source>
</evidence>
<gene>
    <name evidence="10" type="ORF">KHA91_11480</name>
</gene>
<dbReference type="EMBL" id="JAGYPN010000002">
    <property type="protein sequence ID" value="MBS4223364.1"/>
    <property type="molecule type" value="Genomic_DNA"/>
</dbReference>
<feature type="transmembrane region" description="Helical" evidence="8">
    <location>
        <begin position="239"/>
        <end position="257"/>
    </location>
</feature>
<feature type="transmembrane region" description="Helical" evidence="8">
    <location>
        <begin position="70"/>
        <end position="88"/>
    </location>
</feature>
<dbReference type="AlphaFoldDB" id="A0A942Z476"/>
<proteinExistence type="inferred from homology"/>
<dbReference type="RefSeq" id="WP_213098378.1">
    <property type="nucleotide sequence ID" value="NZ_JAGYPN010000002.1"/>
</dbReference>
<feature type="domain" description="ABC transmembrane type-2" evidence="9">
    <location>
        <begin position="35"/>
        <end position="259"/>
    </location>
</feature>
<reference evidence="10 11" key="1">
    <citation type="submission" date="2021-05" db="EMBL/GenBank/DDBJ databases">
        <title>Novel Bacillus species.</title>
        <authorList>
            <person name="Liu G."/>
        </authorList>
    </citation>
    <scope>NUCLEOTIDE SEQUENCE [LARGE SCALE GENOMIC DNA]</scope>
    <source>
        <strain evidence="10 11">FJAT-49682</strain>
    </source>
</reference>
<feature type="transmembrane region" description="Helical" evidence="8">
    <location>
        <begin position="37"/>
        <end position="58"/>
    </location>
</feature>
<feature type="transmembrane region" description="Helical" evidence="8">
    <location>
        <begin position="179"/>
        <end position="196"/>
    </location>
</feature>
<evidence type="ECO:0000256" key="7">
    <source>
        <dbReference type="ARBA" id="ARBA00023136"/>
    </source>
</evidence>
<keyword evidence="11" id="KW-1185">Reference proteome</keyword>
<protein>
    <recommendedName>
        <fullName evidence="8">Transport permease protein</fullName>
    </recommendedName>
</protein>
<organism evidence="10 11">
    <name type="scientific">Lederbergia citrea</name>
    <dbReference type="NCBI Taxonomy" id="2833581"/>
    <lineage>
        <taxon>Bacteria</taxon>
        <taxon>Bacillati</taxon>
        <taxon>Bacillota</taxon>
        <taxon>Bacilli</taxon>
        <taxon>Bacillales</taxon>
        <taxon>Bacillaceae</taxon>
        <taxon>Lederbergia</taxon>
    </lineage>
</organism>
<dbReference type="InterPro" id="IPR047817">
    <property type="entry name" value="ABC2_TM_bact-type"/>
</dbReference>
<dbReference type="PANTHER" id="PTHR30413">
    <property type="entry name" value="INNER MEMBRANE TRANSPORT PERMEASE"/>
    <property type="match status" value="1"/>
</dbReference>
<comment type="subcellular location">
    <subcellularLocation>
        <location evidence="1 8">Cell membrane</location>
        <topology evidence="1 8">Multi-pass membrane protein</topology>
    </subcellularLocation>
</comment>
<dbReference type="GO" id="GO:0140359">
    <property type="term" value="F:ABC-type transporter activity"/>
    <property type="evidence" value="ECO:0007669"/>
    <property type="project" value="InterPro"/>
</dbReference>
<evidence type="ECO:0000313" key="10">
    <source>
        <dbReference type="EMBL" id="MBS4223364.1"/>
    </source>
</evidence>
<accession>A0A942Z476</accession>
<evidence type="ECO:0000256" key="4">
    <source>
        <dbReference type="ARBA" id="ARBA00022475"/>
    </source>
</evidence>
<evidence type="ECO:0000256" key="2">
    <source>
        <dbReference type="ARBA" id="ARBA00007783"/>
    </source>
</evidence>
<dbReference type="GO" id="GO:0005886">
    <property type="term" value="C:plasma membrane"/>
    <property type="evidence" value="ECO:0007669"/>
    <property type="project" value="UniProtKB-SubCell"/>
</dbReference>
<keyword evidence="5 8" id="KW-0812">Transmembrane</keyword>
<dbReference type="InterPro" id="IPR013525">
    <property type="entry name" value="ABC2_TM"/>
</dbReference>
<keyword evidence="3 8" id="KW-0813">Transport</keyword>
<evidence type="ECO:0000259" key="9">
    <source>
        <dbReference type="PROSITE" id="PS51012"/>
    </source>
</evidence>
<evidence type="ECO:0000256" key="5">
    <source>
        <dbReference type="ARBA" id="ARBA00022692"/>
    </source>
</evidence>
<name>A0A942Z476_9BACI</name>
<feature type="transmembrane region" description="Helical" evidence="8">
    <location>
        <begin position="109"/>
        <end position="137"/>
    </location>
</feature>
<keyword evidence="7 8" id="KW-0472">Membrane</keyword>
<evidence type="ECO:0000256" key="1">
    <source>
        <dbReference type="ARBA" id="ARBA00004651"/>
    </source>
</evidence>
<dbReference type="PROSITE" id="PS51012">
    <property type="entry name" value="ABC_TM2"/>
    <property type="match status" value="1"/>
</dbReference>
<dbReference type="Pfam" id="PF01061">
    <property type="entry name" value="ABC2_membrane"/>
    <property type="match status" value="1"/>
</dbReference>
<evidence type="ECO:0000313" key="11">
    <source>
        <dbReference type="Proteomes" id="UP000676456"/>
    </source>
</evidence>